<dbReference type="EMBL" id="CAJNBJ010000017">
    <property type="protein sequence ID" value="CAE6768812.1"/>
    <property type="molecule type" value="Genomic_DNA"/>
</dbReference>
<protein>
    <submittedName>
        <fullName evidence="1">Uncharacterized protein</fullName>
    </submittedName>
</protein>
<sequence>MLSRYGRLMHWNSIDEDAGLAKQRAHFYTCATVYVLRKRFVSGGTAGMRAIRPPWGDSCLPELRRPNR</sequence>
<reference evidence="1 2" key="1">
    <citation type="submission" date="2021-02" db="EMBL/GenBank/DDBJ databases">
        <authorList>
            <person name="Han P."/>
        </authorList>
    </citation>
    <scope>NUCLEOTIDE SEQUENCE [LARGE SCALE GENOMIC DNA]</scope>
    <source>
        <strain evidence="1">Candidatus Nitrospira sp. ZN2</strain>
    </source>
</reference>
<comment type="caution">
    <text evidence="1">The sequence shown here is derived from an EMBL/GenBank/DDBJ whole genome shotgun (WGS) entry which is preliminary data.</text>
</comment>
<dbReference type="Proteomes" id="UP000675880">
    <property type="component" value="Unassembled WGS sequence"/>
</dbReference>
<proteinExistence type="predicted"/>
<accession>A0ABM8RS50</accession>
<organism evidence="1 2">
    <name type="scientific">Nitrospira defluvii</name>
    <dbReference type="NCBI Taxonomy" id="330214"/>
    <lineage>
        <taxon>Bacteria</taxon>
        <taxon>Pseudomonadati</taxon>
        <taxon>Nitrospirota</taxon>
        <taxon>Nitrospiria</taxon>
        <taxon>Nitrospirales</taxon>
        <taxon>Nitrospiraceae</taxon>
        <taxon>Nitrospira</taxon>
    </lineage>
</organism>
<gene>
    <name evidence="1" type="ORF">NSPZN2_40174</name>
</gene>
<evidence type="ECO:0000313" key="2">
    <source>
        <dbReference type="Proteomes" id="UP000675880"/>
    </source>
</evidence>
<keyword evidence="2" id="KW-1185">Reference proteome</keyword>
<name>A0ABM8RS50_9BACT</name>
<evidence type="ECO:0000313" key="1">
    <source>
        <dbReference type="EMBL" id="CAE6768812.1"/>
    </source>
</evidence>